<feature type="active site" description="Nucleophile" evidence="4">
    <location>
        <position position="50"/>
    </location>
</feature>
<organism evidence="6 7">
    <name type="scientific">Reinekea marinisedimentorum</name>
    <dbReference type="NCBI Taxonomy" id="230495"/>
    <lineage>
        <taxon>Bacteria</taxon>
        <taxon>Pseudomonadati</taxon>
        <taxon>Pseudomonadota</taxon>
        <taxon>Gammaproteobacteria</taxon>
        <taxon>Oceanospirillales</taxon>
        <taxon>Saccharospirillaceae</taxon>
        <taxon>Reinekea</taxon>
    </lineage>
</organism>
<dbReference type="RefSeq" id="WP_132702718.1">
    <property type="nucleotide sequence ID" value="NZ_SLZR01000014.1"/>
</dbReference>
<evidence type="ECO:0000256" key="4">
    <source>
        <dbReference type="PROSITE-ProRule" id="PRU01161"/>
    </source>
</evidence>
<keyword evidence="2 4" id="KW-0442">Lipid degradation</keyword>
<gene>
    <name evidence="6" type="ORF">BCF53_11477</name>
</gene>
<keyword evidence="1 4" id="KW-0378">Hydrolase</keyword>
<dbReference type="Gene3D" id="3.40.1090.10">
    <property type="entry name" value="Cytosolic phospholipase A2 catalytic domain"/>
    <property type="match status" value="2"/>
</dbReference>
<dbReference type="GO" id="GO:0016042">
    <property type="term" value="P:lipid catabolic process"/>
    <property type="evidence" value="ECO:0007669"/>
    <property type="project" value="UniProtKB-UniRule"/>
</dbReference>
<feature type="domain" description="PNPLA" evidence="5">
    <location>
        <begin position="16"/>
        <end position="182"/>
    </location>
</feature>
<dbReference type="Pfam" id="PF01734">
    <property type="entry name" value="Patatin"/>
    <property type="match status" value="1"/>
</dbReference>
<protein>
    <submittedName>
        <fullName evidence="6">Putative patatin/cPLA2 family phospholipase</fullName>
    </submittedName>
</protein>
<name>A0A4R3I062_9GAMM</name>
<keyword evidence="7" id="KW-1185">Reference proteome</keyword>
<feature type="short sequence motif" description="DGA/G" evidence="4">
    <location>
        <begin position="169"/>
        <end position="171"/>
    </location>
</feature>
<proteinExistence type="predicted"/>
<dbReference type="PANTHER" id="PTHR14226">
    <property type="entry name" value="NEUROPATHY TARGET ESTERASE/SWISS CHEESE D.MELANOGASTER"/>
    <property type="match status" value="1"/>
</dbReference>
<dbReference type="PANTHER" id="PTHR14226:SF25">
    <property type="entry name" value="PHOSPHOESTERASE"/>
    <property type="match status" value="1"/>
</dbReference>
<feature type="short sequence motif" description="GXSXG" evidence="4">
    <location>
        <begin position="48"/>
        <end position="52"/>
    </location>
</feature>
<evidence type="ECO:0000313" key="7">
    <source>
        <dbReference type="Proteomes" id="UP000295793"/>
    </source>
</evidence>
<dbReference type="GO" id="GO:0016787">
    <property type="term" value="F:hydrolase activity"/>
    <property type="evidence" value="ECO:0007669"/>
    <property type="project" value="UniProtKB-UniRule"/>
</dbReference>
<comment type="caution">
    <text evidence="4">Lacks conserved residue(s) required for the propagation of feature annotation.</text>
</comment>
<accession>A0A4R3I062</accession>
<dbReference type="InterPro" id="IPR002641">
    <property type="entry name" value="PNPLA_dom"/>
</dbReference>
<dbReference type="InterPro" id="IPR016035">
    <property type="entry name" value="Acyl_Trfase/lysoPLipase"/>
</dbReference>
<evidence type="ECO:0000256" key="2">
    <source>
        <dbReference type="ARBA" id="ARBA00022963"/>
    </source>
</evidence>
<dbReference type="PROSITE" id="PS51635">
    <property type="entry name" value="PNPLA"/>
    <property type="match status" value="1"/>
</dbReference>
<dbReference type="InterPro" id="IPR037483">
    <property type="entry name" value="YjjU-like"/>
</dbReference>
<dbReference type="InterPro" id="IPR050301">
    <property type="entry name" value="NTE"/>
</dbReference>
<feature type="active site" description="Proton acceptor" evidence="4">
    <location>
        <position position="169"/>
    </location>
</feature>
<sequence>MSKTELFSNGNNQPALIIEGGAMRGIFAAGVLDCFMANDFRPFHSAYGVSSGSTNMASYLAGQPGRNRKIITDLSCRPDFINAGKFLRGGHYIDLDWLWQVVDKEHPLDTRALSNQPTAFYAVVTNVVTGKPEYLMPAGNTANDLLKASCAVPIAYRRFPRYGQKQFADGGIGDSIPVIEAYNRGARHIVVVLSRSGGYRKSPVKTPAVVRKVMKDYPMLAEAILQREQSYNRAIDFIESPPEDCRLEVISPSQAFKVSRTTTNAHKLANGYNMGFRAAEQFLASTPLFSPVTMEEGAALA</sequence>
<dbReference type="EMBL" id="SLZR01000014">
    <property type="protein sequence ID" value="TCS38912.1"/>
    <property type="molecule type" value="Genomic_DNA"/>
</dbReference>
<dbReference type="OrthoDB" id="9802424at2"/>
<dbReference type="InterPro" id="IPR045943">
    <property type="entry name" value="DUF6363"/>
</dbReference>
<evidence type="ECO:0000256" key="3">
    <source>
        <dbReference type="ARBA" id="ARBA00023098"/>
    </source>
</evidence>
<comment type="caution">
    <text evidence="6">The sequence shown here is derived from an EMBL/GenBank/DDBJ whole genome shotgun (WGS) entry which is preliminary data.</text>
</comment>
<keyword evidence="3 4" id="KW-0443">Lipid metabolism</keyword>
<reference evidence="6 7" key="1">
    <citation type="submission" date="2019-03" db="EMBL/GenBank/DDBJ databases">
        <title>Genomic Encyclopedia of Archaeal and Bacterial Type Strains, Phase II (KMG-II): from individual species to whole genera.</title>
        <authorList>
            <person name="Goeker M."/>
        </authorList>
    </citation>
    <scope>NUCLEOTIDE SEQUENCE [LARGE SCALE GENOMIC DNA]</scope>
    <source>
        <strain evidence="6 7">DSM 15388</strain>
    </source>
</reference>
<dbReference type="SUPFAM" id="SSF52151">
    <property type="entry name" value="FabD/lysophospholipase-like"/>
    <property type="match status" value="1"/>
</dbReference>
<dbReference type="AlphaFoldDB" id="A0A4R3I062"/>
<evidence type="ECO:0000259" key="5">
    <source>
        <dbReference type="PROSITE" id="PS51635"/>
    </source>
</evidence>
<dbReference type="Pfam" id="PF19890">
    <property type="entry name" value="DUF6363"/>
    <property type="match status" value="1"/>
</dbReference>
<dbReference type="Proteomes" id="UP000295793">
    <property type="component" value="Unassembled WGS sequence"/>
</dbReference>
<dbReference type="CDD" id="cd07208">
    <property type="entry name" value="Pat_hypo_Ecoli_yjju_like"/>
    <property type="match status" value="1"/>
</dbReference>
<evidence type="ECO:0000256" key="1">
    <source>
        <dbReference type="ARBA" id="ARBA00022801"/>
    </source>
</evidence>
<evidence type="ECO:0000313" key="6">
    <source>
        <dbReference type="EMBL" id="TCS38912.1"/>
    </source>
</evidence>